<dbReference type="STRING" id="1122938.SAMN05660772_01354"/>
<dbReference type="GO" id="GO:0022900">
    <property type="term" value="P:electron transport chain"/>
    <property type="evidence" value="ECO:0007669"/>
    <property type="project" value="UniProtKB-UniRule"/>
</dbReference>
<dbReference type="RefSeq" id="WP_084257982.1">
    <property type="nucleotide sequence ID" value="NZ_FWWV01000067.1"/>
</dbReference>
<dbReference type="InterPro" id="IPR007329">
    <property type="entry name" value="FMN-bd"/>
</dbReference>
<keyword evidence="6" id="KW-0812">Transmembrane</keyword>
<keyword evidence="6" id="KW-0997">Cell inner membrane</keyword>
<keyword evidence="1 6" id="KW-0813">Transport</keyword>
<keyword evidence="2 6" id="KW-0597">Phosphoprotein</keyword>
<sequence length="206" mass="22685">MLKTTFRSAVILAFVALLCTALSIGVFLLTQQRIENVALNQQRQLLTQVIPADYFDNALLQSCVLPDPQRYPQLKTIYIAQKHGETTAYAIKAVTNQGYSGRIEILVGISVDGTVLGVRVLEHKETPGLGDKIETAKGDWIYAFDQQPFTLDNQSQWAVKKDGGKFDQFAGATITPRAVVNAVKQTALAVIGDFKQHAPSQFSRCE</sequence>
<dbReference type="Proteomes" id="UP000192408">
    <property type="component" value="Unassembled WGS sequence"/>
</dbReference>
<dbReference type="GO" id="GO:0010181">
    <property type="term" value="F:FMN binding"/>
    <property type="evidence" value="ECO:0007669"/>
    <property type="project" value="InterPro"/>
</dbReference>
<keyword evidence="3 6" id="KW-0285">Flavoprotein</keyword>
<evidence type="ECO:0000256" key="1">
    <source>
        <dbReference type="ARBA" id="ARBA00022448"/>
    </source>
</evidence>
<proteinExistence type="inferred from homology"/>
<keyword evidence="6" id="KW-0472">Membrane</keyword>
<gene>
    <name evidence="6" type="primary">rnfG</name>
    <name evidence="8" type="ORF">SAMN05660772_01354</name>
</gene>
<comment type="cofactor">
    <cofactor evidence="6">
        <name>FMN</name>
        <dbReference type="ChEBI" id="CHEBI:58210"/>
    </cofactor>
</comment>
<dbReference type="EMBL" id="FWWV01000067">
    <property type="protein sequence ID" value="SMB89609.1"/>
    <property type="molecule type" value="Genomic_DNA"/>
</dbReference>
<evidence type="ECO:0000256" key="6">
    <source>
        <dbReference type="HAMAP-Rule" id="MF_00479"/>
    </source>
</evidence>
<comment type="subcellular location">
    <subcellularLocation>
        <location evidence="6">Cell inner membrane</location>
        <topology evidence="6">Single-pass membrane protein</topology>
    </subcellularLocation>
</comment>
<feature type="domain" description="FMN-binding" evidence="7">
    <location>
        <begin position="98"/>
        <end position="190"/>
    </location>
</feature>
<evidence type="ECO:0000313" key="8">
    <source>
        <dbReference type="EMBL" id="SMB89609.1"/>
    </source>
</evidence>
<dbReference type="NCBIfam" id="TIGR01947">
    <property type="entry name" value="rnfG"/>
    <property type="match status" value="1"/>
</dbReference>
<dbReference type="AlphaFoldDB" id="A0A1W1V855"/>
<dbReference type="GO" id="GO:0009055">
    <property type="term" value="F:electron transfer activity"/>
    <property type="evidence" value="ECO:0007669"/>
    <property type="project" value="InterPro"/>
</dbReference>
<evidence type="ECO:0000256" key="2">
    <source>
        <dbReference type="ARBA" id="ARBA00022553"/>
    </source>
</evidence>
<evidence type="ECO:0000256" key="5">
    <source>
        <dbReference type="ARBA" id="ARBA00022982"/>
    </source>
</evidence>
<keyword evidence="9" id="KW-1185">Reference proteome</keyword>
<evidence type="ECO:0000259" key="7">
    <source>
        <dbReference type="SMART" id="SM00900"/>
    </source>
</evidence>
<keyword evidence="5 6" id="KW-0249">Electron transport</keyword>
<protein>
    <recommendedName>
        <fullName evidence="6">Ion-translocating oxidoreductase complex subunit G</fullName>
        <ecNumber evidence="6">7.-.-.-</ecNumber>
    </recommendedName>
    <alternativeName>
        <fullName evidence="6">Rnf electron transport complex subunit G</fullName>
    </alternativeName>
</protein>
<dbReference type="InterPro" id="IPR010209">
    <property type="entry name" value="Ion_transpt_RnfG/RsxG"/>
</dbReference>
<dbReference type="PANTHER" id="PTHR36118">
    <property type="entry name" value="ION-TRANSLOCATING OXIDOREDUCTASE COMPLEX SUBUNIT G"/>
    <property type="match status" value="1"/>
</dbReference>
<dbReference type="Pfam" id="PF04205">
    <property type="entry name" value="FMN_bind"/>
    <property type="match status" value="1"/>
</dbReference>
<dbReference type="GO" id="GO:0005886">
    <property type="term" value="C:plasma membrane"/>
    <property type="evidence" value="ECO:0007669"/>
    <property type="project" value="UniProtKB-SubCell"/>
</dbReference>
<keyword evidence="4 6" id="KW-0288">FMN</keyword>
<evidence type="ECO:0000256" key="3">
    <source>
        <dbReference type="ARBA" id="ARBA00022630"/>
    </source>
</evidence>
<evidence type="ECO:0000256" key="4">
    <source>
        <dbReference type="ARBA" id="ARBA00022643"/>
    </source>
</evidence>
<comment type="similarity">
    <text evidence="6">Belongs to the RnfG family.</text>
</comment>
<dbReference type="NCBIfam" id="NF002519">
    <property type="entry name" value="PRK01908.1"/>
    <property type="match status" value="1"/>
</dbReference>
<feature type="modified residue" description="FMN phosphoryl threonine" evidence="6">
    <location>
        <position position="173"/>
    </location>
</feature>
<dbReference type="HAMAP" id="MF_00479">
    <property type="entry name" value="RsxG_RnfG"/>
    <property type="match status" value="1"/>
</dbReference>
<dbReference type="SMART" id="SM00900">
    <property type="entry name" value="FMN_bind"/>
    <property type="match status" value="1"/>
</dbReference>
<comment type="subunit">
    <text evidence="6">The complex is composed of six subunits: RnfA, RnfB, RnfC, RnfD, RnfE and RnfG.</text>
</comment>
<evidence type="ECO:0000313" key="9">
    <source>
        <dbReference type="Proteomes" id="UP000192408"/>
    </source>
</evidence>
<organism evidence="8 9">
    <name type="scientific">Pasteurella testudinis DSM 23072</name>
    <dbReference type="NCBI Taxonomy" id="1122938"/>
    <lineage>
        <taxon>Bacteria</taxon>
        <taxon>Pseudomonadati</taxon>
        <taxon>Pseudomonadota</taxon>
        <taxon>Gammaproteobacteria</taxon>
        <taxon>Pasteurellales</taxon>
        <taxon>Pasteurellaceae</taxon>
        <taxon>Pasteurella</taxon>
    </lineage>
</organism>
<name>A0A1W1V855_9PAST</name>
<reference evidence="9" key="1">
    <citation type="submission" date="2017-04" db="EMBL/GenBank/DDBJ databases">
        <authorList>
            <person name="Varghese N."/>
            <person name="Submissions S."/>
        </authorList>
    </citation>
    <scope>NUCLEOTIDE SEQUENCE [LARGE SCALE GENOMIC DNA]</scope>
    <source>
        <strain evidence="9">DSM 23072</strain>
    </source>
</reference>
<dbReference type="PIRSF" id="PIRSF006091">
    <property type="entry name" value="E_trnsport_RnfG"/>
    <property type="match status" value="1"/>
</dbReference>
<keyword evidence="6" id="KW-1133">Transmembrane helix</keyword>
<keyword evidence="6" id="KW-1278">Translocase</keyword>
<accession>A0A1W1V855</accession>
<keyword evidence="6" id="KW-1003">Cell membrane</keyword>
<dbReference type="EC" id="7.-.-.-" evidence="6"/>
<dbReference type="PANTHER" id="PTHR36118:SF1">
    <property type="entry name" value="ION-TRANSLOCATING OXIDOREDUCTASE COMPLEX SUBUNIT G"/>
    <property type="match status" value="1"/>
</dbReference>
<comment type="function">
    <text evidence="6">Part of a membrane-bound complex that couples electron transfer with translocation of ions across the membrane.</text>
</comment>